<sequence length="865" mass="91162">MPAGLLERRDDLRVLRAALDRARSGNGGAALVAGEAGIGKTSLVRRFVAELPGDVRVLVGVCDDLLAPRALGALQEAVAGTGGPLERALGGGPEAVFDAAVAQLRSPRPTVLVLDDVQWADDATLDVLRYLARRLDGLPALLVLTYRPEAVVPGHPLERLLGALSGTSPATLRLAPLSPEAVDELARRAGRDGASVHAVTGGNPFFATELLAVPPGEMPTGVSDTVLARVRALEPETVAALEQLSVVPTLVDGALSEALLGERLAALVTAEERGVVVLRDGGLAFRHELARRAVEAALPGLRRRALNARVVQALRGAKAPDVERIVHHAVQAGDGATIVEFAPGAARAAAAAGSHRQALAHLEAAVAHADLLGPGARAALFDDWAWELYLAHRFADAVRAGRTALALLERVGDAPSHTEAVAAVLVRLSRYLFMTGEGEEAERLGARAVATLESSPAGPALAAATTYHGAGLVLTGRSAAALPVLERARELADAAGRPDLASLVLNYRGLARAEVEEAAAGVADLQAALSVALAHGSDESAARAYCNLGELLLSLGRFADADEVVAAGIAHAAEHDLGQFVYLMRIQEHRLQTFHGAWDEAEAGLAATLPKGEPGMFDAFHLSAYGRLRARRGQPDAREILTRAWDAARRQRLPLAIAHSGRGLVEWSWLNGDPGPAQEVADVLLPRMDGAGWAFIRGGLLRHLRRAGLPAEPFDGCPTGYAAGLRADWRTAATAWERTGDGYERALELVDSGEVGPTTEGLVVLDELRAVPAADLARRRLRALGATRLPRRSSPVRRPNPAGLTERQLDVLELLAEGATNAEIADRLHLSVRTVDHHVGGIFSRLGTRSRRDAAAVHRTWADPA</sequence>
<keyword evidence="5" id="KW-1185">Reference proteome</keyword>
<dbReference type="Proteomes" id="UP001183202">
    <property type="component" value="Unassembled WGS sequence"/>
</dbReference>
<protein>
    <submittedName>
        <fullName evidence="4">AAA family ATPase</fullName>
    </submittedName>
</protein>
<dbReference type="InterPro" id="IPR016032">
    <property type="entry name" value="Sig_transdc_resp-reg_C-effctor"/>
</dbReference>
<dbReference type="InterPro" id="IPR027417">
    <property type="entry name" value="P-loop_NTPase"/>
</dbReference>
<dbReference type="InterPro" id="IPR003593">
    <property type="entry name" value="AAA+_ATPase"/>
</dbReference>
<reference evidence="5" key="1">
    <citation type="submission" date="2023-07" db="EMBL/GenBank/DDBJ databases">
        <title>30 novel species of actinomycetes from the DSMZ collection.</title>
        <authorList>
            <person name="Nouioui I."/>
        </authorList>
    </citation>
    <scope>NUCLEOTIDE SEQUENCE [LARGE SCALE GENOMIC DNA]</scope>
    <source>
        <strain evidence="5">DSM 45834</strain>
    </source>
</reference>
<dbReference type="InterPro" id="IPR000792">
    <property type="entry name" value="Tscrpt_reg_LuxR_C"/>
</dbReference>
<dbReference type="EMBL" id="JAVREJ010000004">
    <property type="protein sequence ID" value="MDT0349410.1"/>
    <property type="molecule type" value="Genomic_DNA"/>
</dbReference>
<dbReference type="InterPro" id="IPR041664">
    <property type="entry name" value="AAA_16"/>
</dbReference>
<dbReference type="CDD" id="cd06170">
    <property type="entry name" value="LuxR_C_like"/>
    <property type="match status" value="1"/>
</dbReference>
<accession>A0ABU2N659</accession>
<proteinExistence type="predicted"/>
<dbReference type="PANTHER" id="PTHR16305:SF35">
    <property type="entry name" value="TRANSCRIPTIONAL ACTIVATOR DOMAIN"/>
    <property type="match status" value="1"/>
</dbReference>
<dbReference type="PROSITE" id="PS50043">
    <property type="entry name" value="HTH_LUXR_2"/>
    <property type="match status" value="1"/>
</dbReference>
<dbReference type="Pfam" id="PF13191">
    <property type="entry name" value="AAA_16"/>
    <property type="match status" value="1"/>
</dbReference>
<keyword evidence="1" id="KW-0547">Nucleotide-binding</keyword>
<dbReference type="PRINTS" id="PR00038">
    <property type="entry name" value="HTHLUXR"/>
</dbReference>
<dbReference type="SMART" id="SM00421">
    <property type="entry name" value="HTH_LUXR"/>
    <property type="match status" value="1"/>
</dbReference>
<evidence type="ECO:0000313" key="5">
    <source>
        <dbReference type="Proteomes" id="UP001183202"/>
    </source>
</evidence>
<dbReference type="PANTHER" id="PTHR16305">
    <property type="entry name" value="TESTICULAR SOLUBLE ADENYLYL CYCLASE"/>
    <property type="match status" value="1"/>
</dbReference>
<evidence type="ECO:0000259" key="3">
    <source>
        <dbReference type="PROSITE" id="PS50043"/>
    </source>
</evidence>
<dbReference type="Gene3D" id="1.25.40.10">
    <property type="entry name" value="Tetratricopeptide repeat domain"/>
    <property type="match status" value="1"/>
</dbReference>
<comment type="caution">
    <text evidence="4">The sequence shown here is derived from an EMBL/GenBank/DDBJ whole genome shotgun (WGS) entry which is preliminary data.</text>
</comment>
<keyword evidence="2" id="KW-0067">ATP-binding</keyword>
<dbReference type="SUPFAM" id="SSF52540">
    <property type="entry name" value="P-loop containing nucleoside triphosphate hydrolases"/>
    <property type="match status" value="1"/>
</dbReference>
<dbReference type="RefSeq" id="WP_311555444.1">
    <property type="nucleotide sequence ID" value="NZ_JAVREJ010000004.1"/>
</dbReference>
<evidence type="ECO:0000256" key="1">
    <source>
        <dbReference type="ARBA" id="ARBA00022741"/>
    </source>
</evidence>
<evidence type="ECO:0000313" key="4">
    <source>
        <dbReference type="EMBL" id="MDT0349410.1"/>
    </source>
</evidence>
<dbReference type="Gene3D" id="3.40.50.300">
    <property type="entry name" value="P-loop containing nucleotide triphosphate hydrolases"/>
    <property type="match status" value="1"/>
</dbReference>
<dbReference type="InterPro" id="IPR011990">
    <property type="entry name" value="TPR-like_helical_dom_sf"/>
</dbReference>
<evidence type="ECO:0000256" key="2">
    <source>
        <dbReference type="ARBA" id="ARBA00022840"/>
    </source>
</evidence>
<dbReference type="SUPFAM" id="SSF48452">
    <property type="entry name" value="TPR-like"/>
    <property type="match status" value="1"/>
</dbReference>
<dbReference type="Gene3D" id="1.10.10.10">
    <property type="entry name" value="Winged helix-like DNA-binding domain superfamily/Winged helix DNA-binding domain"/>
    <property type="match status" value="1"/>
</dbReference>
<name>A0ABU2N659_9PSEU</name>
<dbReference type="SUPFAM" id="SSF46894">
    <property type="entry name" value="C-terminal effector domain of the bipartite response regulators"/>
    <property type="match status" value="1"/>
</dbReference>
<gene>
    <name evidence="4" type="ORF">RM445_07695</name>
</gene>
<dbReference type="SMART" id="SM00382">
    <property type="entry name" value="AAA"/>
    <property type="match status" value="1"/>
</dbReference>
<dbReference type="Pfam" id="PF00196">
    <property type="entry name" value="GerE"/>
    <property type="match status" value="1"/>
</dbReference>
<dbReference type="InterPro" id="IPR036388">
    <property type="entry name" value="WH-like_DNA-bd_sf"/>
</dbReference>
<feature type="domain" description="HTH luxR-type" evidence="3">
    <location>
        <begin position="796"/>
        <end position="862"/>
    </location>
</feature>
<organism evidence="4 5">
    <name type="scientific">Pseudonocardia charpentierae</name>
    <dbReference type="NCBI Taxonomy" id="3075545"/>
    <lineage>
        <taxon>Bacteria</taxon>
        <taxon>Bacillati</taxon>
        <taxon>Actinomycetota</taxon>
        <taxon>Actinomycetes</taxon>
        <taxon>Pseudonocardiales</taxon>
        <taxon>Pseudonocardiaceae</taxon>
        <taxon>Pseudonocardia</taxon>
    </lineage>
</organism>